<organism evidence="2 3">
    <name type="scientific">Halteria grandinella</name>
    <dbReference type="NCBI Taxonomy" id="5974"/>
    <lineage>
        <taxon>Eukaryota</taxon>
        <taxon>Sar</taxon>
        <taxon>Alveolata</taxon>
        <taxon>Ciliophora</taxon>
        <taxon>Intramacronucleata</taxon>
        <taxon>Spirotrichea</taxon>
        <taxon>Stichotrichia</taxon>
        <taxon>Sporadotrichida</taxon>
        <taxon>Halteriidae</taxon>
        <taxon>Halteria</taxon>
    </lineage>
</organism>
<feature type="transmembrane region" description="Helical" evidence="1">
    <location>
        <begin position="77"/>
        <end position="97"/>
    </location>
</feature>
<keyword evidence="3" id="KW-1185">Reference proteome</keyword>
<name>A0A8J8NV76_HALGN</name>
<sequence>MFEIGDILKVFVELLGGEQGKSYLLNIQILNFHVKFMSLLKVIYLETLGFNRSIFIIRTFNQFQRRRHKLLVGRSPLYLSALLGPFIDWVLFLLNVFSWPYGISLSSRYLTIAFTLRNGLLGLFQLDFRE</sequence>
<comment type="caution">
    <text evidence="2">The sequence shown here is derived from an EMBL/GenBank/DDBJ whole genome shotgun (WGS) entry which is preliminary data.</text>
</comment>
<protein>
    <submittedName>
        <fullName evidence="2">Uncharacterized protein</fullName>
    </submittedName>
</protein>
<keyword evidence="1" id="KW-0812">Transmembrane</keyword>
<keyword evidence="1" id="KW-0472">Membrane</keyword>
<keyword evidence="1" id="KW-1133">Transmembrane helix</keyword>
<evidence type="ECO:0000313" key="3">
    <source>
        <dbReference type="Proteomes" id="UP000785679"/>
    </source>
</evidence>
<reference evidence="2" key="1">
    <citation type="submission" date="2019-06" db="EMBL/GenBank/DDBJ databases">
        <authorList>
            <person name="Zheng W."/>
        </authorList>
    </citation>
    <scope>NUCLEOTIDE SEQUENCE</scope>
    <source>
        <strain evidence="2">QDHG01</strain>
    </source>
</reference>
<dbReference type="Proteomes" id="UP000785679">
    <property type="component" value="Unassembled WGS sequence"/>
</dbReference>
<dbReference type="EMBL" id="RRYP01006700">
    <property type="protein sequence ID" value="TNV81015.1"/>
    <property type="molecule type" value="Genomic_DNA"/>
</dbReference>
<gene>
    <name evidence="2" type="ORF">FGO68_gene2969</name>
</gene>
<evidence type="ECO:0000256" key="1">
    <source>
        <dbReference type="SAM" id="Phobius"/>
    </source>
</evidence>
<proteinExistence type="predicted"/>
<dbReference type="AlphaFoldDB" id="A0A8J8NV76"/>
<accession>A0A8J8NV76</accession>
<evidence type="ECO:0000313" key="2">
    <source>
        <dbReference type="EMBL" id="TNV81015.1"/>
    </source>
</evidence>